<reference evidence="1 3" key="2">
    <citation type="journal article" date="2013" name="Nature">
        <title>Insights into bilaterian evolution from three spiralian genomes.</title>
        <authorList>
            <person name="Simakov O."/>
            <person name="Marletaz F."/>
            <person name="Cho S.J."/>
            <person name="Edsinger-Gonzales E."/>
            <person name="Havlak P."/>
            <person name="Hellsten U."/>
            <person name="Kuo D.H."/>
            <person name="Larsson T."/>
            <person name="Lv J."/>
            <person name="Arendt D."/>
            <person name="Savage R."/>
            <person name="Osoegawa K."/>
            <person name="de Jong P."/>
            <person name="Grimwood J."/>
            <person name="Chapman J.A."/>
            <person name="Shapiro H."/>
            <person name="Aerts A."/>
            <person name="Otillar R.P."/>
            <person name="Terry A.Y."/>
            <person name="Boore J.L."/>
            <person name="Grigoriev I.V."/>
            <person name="Lindberg D.R."/>
            <person name="Seaver E.C."/>
            <person name="Weisblat D.A."/>
            <person name="Putnam N.H."/>
            <person name="Rokhsar D.S."/>
        </authorList>
    </citation>
    <scope>NUCLEOTIDE SEQUENCE</scope>
    <source>
        <strain evidence="1 3">I ESC-2004</strain>
    </source>
</reference>
<dbReference type="EMBL" id="KB310942">
    <property type="protein sequence ID" value="ELT90387.1"/>
    <property type="molecule type" value="Genomic_DNA"/>
</dbReference>
<proteinExistence type="predicted"/>
<dbReference type="Proteomes" id="UP000014760">
    <property type="component" value="Unassembled WGS sequence"/>
</dbReference>
<keyword evidence="3" id="KW-1185">Reference proteome</keyword>
<organism evidence="1">
    <name type="scientific">Capitella teleta</name>
    <name type="common">Polychaete worm</name>
    <dbReference type="NCBI Taxonomy" id="283909"/>
    <lineage>
        <taxon>Eukaryota</taxon>
        <taxon>Metazoa</taxon>
        <taxon>Spiralia</taxon>
        <taxon>Lophotrochozoa</taxon>
        <taxon>Annelida</taxon>
        <taxon>Polychaeta</taxon>
        <taxon>Sedentaria</taxon>
        <taxon>Scolecida</taxon>
        <taxon>Capitellidae</taxon>
        <taxon>Capitella</taxon>
    </lineage>
</organism>
<name>R7TA81_CAPTE</name>
<protein>
    <submittedName>
        <fullName evidence="1 2">Uncharacterized protein</fullName>
    </submittedName>
</protein>
<evidence type="ECO:0000313" key="2">
    <source>
        <dbReference type="EnsemblMetazoa" id="CapteP217383"/>
    </source>
</evidence>
<sequence length="278" mass="30477">MHDISLLILRSEDLGIVSSSIVEVGEEGCTDGAAATAPGLVTQLDSTAESPKFFYVVQGCTGGLGGKFRCSAHVEHFWLAFTIDGSASQLFHSVHVDMTDTEQIKNLRLQALWKDQTTTMKQTTLSTDGVHHADGVFVIFFLVKFGIGSTWQAGDRQGFLLSLVLCFEDSVRYSIKTIQARKKEKKRKKALDHPVNSPSTLSFSSLALRSAWLHNRHPVHPAVAYNALRQHHVNRVAEHVGSGTGTARYYGMPGVDDFRYAAPSSHAAYPQRAAQGSY</sequence>
<dbReference type="HOGENOM" id="CLU_1002011_0_0_1"/>
<evidence type="ECO:0000313" key="1">
    <source>
        <dbReference type="EMBL" id="ELT90387.1"/>
    </source>
</evidence>
<reference evidence="2" key="3">
    <citation type="submission" date="2015-06" db="UniProtKB">
        <authorList>
            <consortium name="EnsemblMetazoa"/>
        </authorList>
    </citation>
    <scope>IDENTIFICATION</scope>
</reference>
<gene>
    <name evidence="1" type="ORF">CAPTEDRAFT_217383</name>
</gene>
<reference evidence="3" key="1">
    <citation type="submission" date="2012-12" db="EMBL/GenBank/DDBJ databases">
        <authorList>
            <person name="Hellsten U."/>
            <person name="Grimwood J."/>
            <person name="Chapman J.A."/>
            <person name="Shapiro H."/>
            <person name="Aerts A."/>
            <person name="Otillar R.P."/>
            <person name="Terry A.Y."/>
            <person name="Boore J.L."/>
            <person name="Simakov O."/>
            <person name="Marletaz F."/>
            <person name="Cho S.-J."/>
            <person name="Edsinger-Gonzales E."/>
            <person name="Havlak P."/>
            <person name="Kuo D.-H."/>
            <person name="Larsson T."/>
            <person name="Lv J."/>
            <person name="Arendt D."/>
            <person name="Savage R."/>
            <person name="Osoegawa K."/>
            <person name="de Jong P."/>
            <person name="Lindberg D.R."/>
            <person name="Seaver E.C."/>
            <person name="Weisblat D.A."/>
            <person name="Putnam N.H."/>
            <person name="Grigoriev I.V."/>
            <person name="Rokhsar D.S."/>
        </authorList>
    </citation>
    <scope>NUCLEOTIDE SEQUENCE</scope>
    <source>
        <strain evidence="3">I ESC-2004</strain>
    </source>
</reference>
<accession>R7TA81</accession>
<evidence type="ECO:0000313" key="3">
    <source>
        <dbReference type="Proteomes" id="UP000014760"/>
    </source>
</evidence>
<dbReference type="AlphaFoldDB" id="R7TA81"/>
<dbReference type="EnsemblMetazoa" id="CapteT217383">
    <property type="protein sequence ID" value="CapteP217383"/>
    <property type="gene ID" value="CapteG217383"/>
</dbReference>
<dbReference type="EMBL" id="AMQN01014391">
    <property type="status" value="NOT_ANNOTATED_CDS"/>
    <property type="molecule type" value="Genomic_DNA"/>
</dbReference>